<accession>G0U588</accession>
<evidence type="ECO:0000256" key="7">
    <source>
        <dbReference type="SAM" id="MobiDB-lite"/>
    </source>
</evidence>
<feature type="region of interest" description="Disordered" evidence="7">
    <location>
        <begin position="206"/>
        <end position="230"/>
    </location>
</feature>
<gene>
    <name evidence="9" type="ORF">TVY486_1000900</name>
</gene>
<feature type="region of interest" description="Disordered" evidence="7">
    <location>
        <begin position="162"/>
        <end position="190"/>
    </location>
</feature>
<keyword evidence="6" id="KW-0234">DNA repair</keyword>
<organism evidence="9">
    <name type="scientific">Trypanosoma vivax (strain Y486)</name>
    <dbReference type="NCBI Taxonomy" id="1055687"/>
    <lineage>
        <taxon>Eukaryota</taxon>
        <taxon>Discoba</taxon>
        <taxon>Euglenozoa</taxon>
        <taxon>Kinetoplastea</taxon>
        <taxon>Metakinetoplastina</taxon>
        <taxon>Trypanosomatida</taxon>
        <taxon>Trypanosomatidae</taxon>
        <taxon>Trypanosoma</taxon>
        <taxon>Duttonella</taxon>
    </lineage>
</organism>
<dbReference type="GO" id="GO:0005524">
    <property type="term" value="F:ATP binding"/>
    <property type="evidence" value="ECO:0007669"/>
    <property type="project" value="UniProtKB-KW"/>
</dbReference>
<dbReference type="EC" id="5.6.2.3" evidence="6"/>
<evidence type="ECO:0000259" key="8">
    <source>
        <dbReference type="Pfam" id="PF05970"/>
    </source>
</evidence>
<keyword evidence="6" id="KW-0378">Hydrolase</keyword>
<comment type="catalytic activity">
    <reaction evidence="5 6">
        <text>ATP + H2O = ADP + phosphate + H(+)</text>
        <dbReference type="Rhea" id="RHEA:13065"/>
        <dbReference type="ChEBI" id="CHEBI:15377"/>
        <dbReference type="ChEBI" id="CHEBI:15378"/>
        <dbReference type="ChEBI" id="CHEBI:30616"/>
        <dbReference type="ChEBI" id="CHEBI:43474"/>
        <dbReference type="ChEBI" id="CHEBI:456216"/>
        <dbReference type="EC" id="5.6.2.3"/>
    </reaction>
</comment>
<dbReference type="InterPro" id="IPR010285">
    <property type="entry name" value="DNA_helicase_pif1-like_DEAD"/>
</dbReference>
<dbReference type="Pfam" id="PF05970">
    <property type="entry name" value="PIF1"/>
    <property type="match status" value="1"/>
</dbReference>
<keyword evidence="6" id="KW-0227">DNA damage</keyword>
<comment type="subunit">
    <text evidence="3">Monomer.</text>
</comment>
<evidence type="ECO:0000256" key="1">
    <source>
        <dbReference type="ARBA" id="ARBA00001946"/>
    </source>
</evidence>
<dbReference type="PANTHER" id="PTHR47642">
    <property type="entry name" value="ATP-DEPENDENT DNA HELICASE"/>
    <property type="match status" value="1"/>
</dbReference>
<feature type="region of interest" description="Disordered" evidence="7">
    <location>
        <begin position="693"/>
        <end position="716"/>
    </location>
</feature>
<dbReference type="AlphaFoldDB" id="G0U588"/>
<keyword evidence="6" id="KW-0547">Nucleotide-binding</keyword>
<comment type="similarity">
    <text evidence="2">Belongs to the helicase family. PIF1 subfamily.</text>
</comment>
<dbReference type="InterPro" id="IPR051055">
    <property type="entry name" value="PIF1_helicase"/>
</dbReference>
<dbReference type="CDD" id="cd18037">
    <property type="entry name" value="DEXSc_Pif1_like"/>
    <property type="match status" value="1"/>
</dbReference>
<dbReference type="Gene3D" id="3.40.50.300">
    <property type="entry name" value="P-loop containing nucleotide triphosphate hydrolases"/>
    <property type="match status" value="1"/>
</dbReference>
<dbReference type="VEuPathDB" id="TriTrypDB:TvY486_1000900"/>
<dbReference type="GO" id="GO:0043139">
    <property type="term" value="F:5'-3' DNA helicase activity"/>
    <property type="evidence" value="ECO:0007669"/>
    <property type="project" value="UniProtKB-EC"/>
</dbReference>
<keyword evidence="6" id="KW-0067">ATP-binding</keyword>
<keyword evidence="4 6" id="KW-0233">DNA recombination</keyword>
<dbReference type="GO" id="GO:0006310">
    <property type="term" value="P:DNA recombination"/>
    <property type="evidence" value="ECO:0007669"/>
    <property type="project" value="UniProtKB-KW"/>
</dbReference>
<dbReference type="OMA" id="WKDMERN"/>
<reference evidence="9" key="1">
    <citation type="journal article" date="2012" name="Proc. Natl. Acad. Sci. U.S.A.">
        <title>Antigenic diversity is generated by distinct evolutionary mechanisms in African trypanosome species.</title>
        <authorList>
            <person name="Jackson A.P."/>
            <person name="Berry A."/>
            <person name="Aslett M."/>
            <person name="Allison H.C."/>
            <person name="Burton P."/>
            <person name="Vavrova-Anderson J."/>
            <person name="Brown R."/>
            <person name="Browne H."/>
            <person name="Corton N."/>
            <person name="Hauser H."/>
            <person name="Gamble J."/>
            <person name="Gilderthorp R."/>
            <person name="Marcello L."/>
            <person name="McQuillan J."/>
            <person name="Otto T.D."/>
            <person name="Quail M.A."/>
            <person name="Sanders M.J."/>
            <person name="van Tonder A."/>
            <person name="Ginger M.L."/>
            <person name="Field M.C."/>
            <person name="Barry J.D."/>
            <person name="Hertz-Fowler C."/>
            <person name="Berriman M."/>
        </authorList>
    </citation>
    <scope>NUCLEOTIDE SEQUENCE</scope>
    <source>
        <strain evidence="9">Y486</strain>
    </source>
</reference>
<dbReference type="SUPFAM" id="SSF52540">
    <property type="entry name" value="P-loop containing nucleoside triphosphate hydrolases"/>
    <property type="match status" value="2"/>
</dbReference>
<feature type="compositionally biased region" description="Polar residues" evidence="7">
    <location>
        <begin position="206"/>
        <end position="215"/>
    </location>
</feature>
<evidence type="ECO:0000256" key="2">
    <source>
        <dbReference type="ARBA" id="ARBA00009781"/>
    </source>
</evidence>
<name>G0U588_TRYVY</name>
<comment type="cofactor">
    <cofactor evidence="1 6">
        <name>Mg(2+)</name>
        <dbReference type="ChEBI" id="CHEBI:18420"/>
    </cofactor>
</comment>
<sequence length="796" mass="87882">MALLKPKFTLSSVRGRIIVSAEDGERVGQWGGTECFLSRQTGMGPCLVVRSSRHKRHQGTFFRLVGLQSVLSSYAVEGKLTVVIPHQQRMCTVFIETSVDVDELRIMAAILQDREHWKDLQKNVACKKSHRGQAVAVRGTPRHISIDDYMAMNNYNNAVDEDGGKGYASDGSSNNSPARSTGGELSGARKDGTREIASLLTAQPTNELTFNSNSGPPHAQQLAGSSTKTASEISSVNWTSEQKRATDLVRGGKNVFVTGSAGTGKTEWLLHLVRHVLPRDEGTAVTATTGIAARMLGGSTVHAFSGIGRAEGGFERVYERVRCRPEVVRAWRQCNILVIDEIGVLTPEVFSLLDAIARRVRRVPDKPFGGIQLILLGDFLQLPPVNPMRMRAVESTMEQENVGHDGVEAPKWCFECPVWEELRLVPVEFRKNYRHEGDAQFAQCMEDIRFGRYTRRVERMMSACLSHKKINRYGLEPTVLVARREEASAYNTMHLNQLDDAYFHRYESEDYAGTPGMDLDKEVSLQQRLELRVGAQVVLLAPLPSSPYLSNGDRGVVVSFVQQARGPALPVVCFASKEGEEAVVPPVRMEVLGPDGRVVASRTQVPLQLAWAMTVHRVQGMTLPLVSVRLNSSFFDFGQAYVALTRARCREDVLLTGFDPSAIRADPRAVAFYTKTFPDRHLPLEKDADSELVEVRRGEKRARSPAGSGNSARHSTDVARVNDGAAWWASSQQESQLSTHTPFVMGPLKQAKDVSLAHLPVTTGNTMSQFTQGSEGSQLHSHAFPFSQNTLMLDDD</sequence>
<proteinExistence type="inferred from homology"/>
<evidence type="ECO:0000256" key="6">
    <source>
        <dbReference type="RuleBase" id="RU363044"/>
    </source>
</evidence>
<dbReference type="GO" id="GO:0016887">
    <property type="term" value="F:ATP hydrolysis activity"/>
    <property type="evidence" value="ECO:0007669"/>
    <property type="project" value="RHEA"/>
</dbReference>
<dbReference type="CDD" id="cd18809">
    <property type="entry name" value="SF1_C_RecD"/>
    <property type="match status" value="1"/>
</dbReference>
<dbReference type="GO" id="GO:0000723">
    <property type="term" value="P:telomere maintenance"/>
    <property type="evidence" value="ECO:0007669"/>
    <property type="project" value="InterPro"/>
</dbReference>
<protein>
    <recommendedName>
        <fullName evidence="6">ATP-dependent DNA helicase</fullName>
        <ecNumber evidence="6">5.6.2.3</ecNumber>
    </recommendedName>
</protein>
<evidence type="ECO:0000256" key="5">
    <source>
        <dbReference type="ARBA" id="ARBA00048954"/>
    </source>
</evidence>
<dbReference type="PANTHER" id="PTHR47642:SF7">
    <property type="entry name" value="ATP-DEPENDENT DNA HELICASE PIF1"/>
    <property type="match status" value="1"/>
</dbReference>
<evidence type="ECO:0000256" key="4">
    <source>
        <dbReference type="ARBA" id="ARBA00023172"/>
    </source>
</evidence>
<dbReference type="GO" id="GO:0006281">
    <property type="term" value="P:DNA repair"/>
    <property type="evidence" value="ECO:0007669"/>
    <property type="project" value="UniProtKB-KW"/>
</dbReference>
<dbReference type="InterPro" id="IPR027417">
    <property type="entry name" value="P-loop_NTPase"/>
</dbReference>
<keyword evidence="6" id="KW-0347">Helicase</keyword>
<evidence type="ECO:0000256" key="3">
    <source>
        <dbReference type="ARBA" id="ARBA00011245"/>
    </source>
</evidence>
<feature type="compositionally biased region" description="Polar residues" evidence="7">
    <location>
        <begin position="170"/>
        <end position="179"/>
    </location>
</feature>
<feature type="domain" description="DNA helicase Pif1-like DEAD-box helicase" evidence="8">
    <location>
        <begin position="239"/>
        <end position="400"/>
    </location>
</feature>
<evidence type="ECO:0000313" key="9">
    <source>
        <dbReference type="EMBL" id="CCC51036.1"/>
    </source>
</evidence>
<dbReference type="EMBL" id="HE573026">
    <property type="protein sequence ID" value="CCC51036.1"/>
    <property type="molecule type" value="Genomic_DNA"/>
</dbReference>